<evidence type="ECO:0000256" key="11">
    <source>
        <dbReference type="ARBA" id="ARBA00023004"/>
    </source>
</evidence>
<keyword evidence="10 15" id="KW-0560">Oxidoreductase</keyword>
<dbReference type="GO" id="GO:0020037">
    <property type="term" value="F:heme binding"/>
    <property type="evidence" value="ECO:0007669"/>
    <property type="project" value="InterPro"/>
</dbReference>
<keyword evidence="18" id="KW-1185">Reference proteome</keyword>
<protein>
    <recommendedName>
        <fullName evidence="19">Cytochrome P450</fullName>
    </recommendedName>
</protein>
<accession>A0A9P0FI49</accession>
<dbReference type="AlphaFoldDB" id="A0A9P0FI49"/>
<evidence type="ECO:0000256" key="3">
    <source>
        <dbReference type="ARBA" id="ARBA00004174"/>
    </source>
</evidence>
<evidence type="ECO:0000256" key="13">
    <source>
        <dbReference type="ARBA" id="ARBA00023136"/>
    </source>
</evidence>
<keyword evidence="16" id="KW-1133">Transmembrane helix</keyword>
<comment type="cofactor">
    <cofactor evidence="1 14">
        <name>heme</name>
        <dbReference type="ChEBI" id="CHEBI:30413"/>
    </cofactor>
</comment>
<evidence type="ECO:0000256" key="1">
    <source>
        <dbReference type="ARBA" id="ARBA00001971"/>
    </source>
</evidence>
<reference evidence="17" key="1">
    <citation type="submission" date="2021-12" db="EMBL/GenBank/DDBJ databases">
        <authorList>
            <person name="King R."/>
        </authorList>
    </citation>
    <scope>NUCLEOTIDE SEQUENCE</scope>
</reference>
<dbReference type="PROSITE" id="PS00086">
    <property type="entry name" value="CYTOCHROME_P450"/>
    <property type="match status" value="1"/>
</dbReference>
<evidence type="ECO:0000256" key="15">
    <source>
        <dbReference type="RuleBase" id="RU000461"/>
    </source>
</evidence>
<comment type="function">
    <text evidence="2">May be involved in the metabolism of insect hormones and in the breakdown of synthetic insecticides.</text>
</comment>
<dbReference type="GO" id="GO:0005789">
    <property type="term" value="C:endoplasmic reticulum membrane"/>
    <property type="evidence" value="ECO:0007669"/>
    <property type="project" value="UniProtKB-SubCell"/>
</dbReference>
<dbReference type="Gene3D" id="1.10.630.10">
    <property type="entry name" value="Cytochrome P450"/>
    <property type="match status" value="1"/>
</dbReference>
<dbReference type="InterPro" id="IPR017972">
    <property type="entry name" value="Cyt_P450_CS"/>
</dbReference>
<dbReference type="InterPro" id="IPR001128">
    <property type="entry name" value="Cyt_P450"/>
</dbReference>
<feature type="transmembrane region" description="Helical" evidence="16">
    <location>
        <begin position="6"/>
        <end position="24"/>
    </location>
</feature>
<dbReference type="GO" id="GO:0005506">
    <property type="term" value="F:iron ion binding"/>
    <property type="evidence" value="ECO:0007669"/>
    <property type="project" value="InterPro"/>
</dbReference>
<dbReference type="InterPro" id="IPR036396">
    <property type="entry name" value="Cyt_P450_sf"/>
</dbReference>
<gene>
    <name evidence="17" type="ORF">MELIAE_LOCUS8403</name>
</gene>
<dbReference type="PRINTS" id="PR00463">
    <property type="entry name" value="EP450I"/>
</dbReference>
<feature type="binding site" description="axial binding residue" evidence="14">
    <location>
        <position position="439"/>
    </location>
    <ligand>
        <name>heme</name>
        <dbReference type="ChEBI" id="CHEBI:30413"/>
    </ligand>
    <ligandPart>
        <name>Fe</name>
        <dbReference type="ChEBI" id="CHEBI:18248"/>
    </ligandPart>
</feature>
<name>A0A9P0FI49_BRAAE</name>
<evidence type="ECO:0000256" key="14">
    <source>
        <dbReference type="PIRSR" id="PIRSR602401-1"/>
    </source>
</evidence>
<keyword evidence="13 16" id="KW-0472">Membrane</keyword>
<dbReference type="PANTHER" id="PTHR24291">
    <property type="entry name" value="CYTOCHROME P450 FAMILY 4"/>
    <property type="match status" value="1"/>
</dbReference>
<dbReference type="SUPFAM" id="SSF48264">
    <property type="entry name" value="Cytochrome P450"/>
    <property type="match status" value="1"/>
</dbReference>
<keyword evidence="8" id="KW-0256">Endoplasmic reticulum</keyword>
<keyword evidence="16" id="KW-0812">Transmembrane</keyword>
<evidence type="ECO:0000256" key="16">
    <source>
        <dbReference type="SAM" id="Phobius"/>
    </source>
</evidence>
<comment type="subcellular location">
    <subcellularLocation>
        <location evidence="4">Endoplasmic reticulum membrane</location>
        <topology evidence="4">Peripheral membrane protein</topology>
    </subcellularLocation>
    <subcellularLocation>
        <location evidence="3">Microsome membrane</location>
        <topology evidence="3">Peripheral membrane protein</topology>
    </subcellularLocation>
</comment>
<evidence type="ECO:0000256" key="5">
    <source>
        <dbReference type="ARBA" id="ARBA00010617"/>
    </source>
</evidence>
<dbReference type="InterPro" id="IPR002401">
    <property type="entry name" value="Cyt_P450_E_grp-I"/>
</dbReference>
<dbReference type="Pfam" id="PF00067">
    <property type="entry name" value="p450"/>
    <property type="match status" value="1"/>
</dbReference>
<keyword evidence="11 14" id="KW-0408">Iron</keyword>
<dbReference type="GO" id="GO:0016705">
    <property type="term" value="F:oxidoreductase activity, acting on paired donors, with incorporation or reduction of molecular oxygen"/>
    <property type="evidence" value="ECO:0007669"/>
    <property type="project" value="InterPro"/>
</dbReference>
<comment type="similarity">
    <text evidence="5 15">Belongs to the cytochrome P450 family.</text>
</comment>
<evidence type="ECO:0000256" key="4">
    <source>
        <dbReference type="ARBA" id="ARBA00004406"/>
    </source>
</evidence>
<dbReference type="Proteomes" id="UP001154078">
    <property type="component" value="Chromosome 5"/>
</dbReference>
<evidence type="ECO:0000256" key="8">
    <source>
        <dbReference type="ARBA" id="ARBA00022824"/>
    </source>
</evidence>
<evidence type="ECO:0000256" key="7">
    <source>
        <dbReference type="ARBA" id="ARBA00022723"/>
    </source>
</evidence>
<keyword evidence="9" id="KW-0492">Microsome</keyword>
<organism evidence="17 18">
    <name type="scientific">Brassicogethes aeneus</name>
    <name type="common">Rape pollen beetle</name>
    <name type="synonym">Meligethes aeneus</name>
    <dbReference type="NCBI Taxonomy" id="1431903"/>
    <lineage>
        <taxon>Eukaryota</taxon>
        <taxon>Metazoa</taxon>
        <taxon>Ecdysozoa</taxon>
        <taxon>Arthropoda</taxon>
        <taxon>Hexapoda</taxon>
        <taxon>Insecta</taxon>
        <taxon>Pterygota</taxon>
        <taxon>Neoptera</taxon>
        <taxon>Endopterygota</taxon>
        <taxon>Coleoptera</taxon>
        <taxon>Polyphaga</taxon>
        <taxon>Cucujiformia</taxon>
        <taxon>Nitidulidae</taxon>
        <taxon>Meligethinae</taxon>
        <taxon>Brassicogethes</taxon>
    </lineage>
</organism>
<keyword evidence="12 15" id="KW-0503">Monooxygenase</keyword>
<evidence type="ECO:0008006" key="19">
    <source>
        <dbReference type="Google" id="ProtNLM"/>
    </source>
</evidence>
<dbReference type="EMBL" id="OV121136">
    <property type="protein sequence ID" value="CAH0557765.1"/>
    <property type="molecule type" value="Genomic_DNA"/>
</dbReference>
<dbReference type="PRINTS" id="PR00385">
    <property type="entry name" value="P450"/>
</dbReference>
<evidence type="ECO:0000256" key="9">
    <source>
        <dbReference type="ARBA" id="ARBA00022848"/>
    </source>
</evidence>
<dbReference type="InterPro" id="IPR050196">
    <property type="entry name" value="Cytochrome_P450_Monoox"/>
</dbReference>
<keyword evidence="6 14" id="KW-0349">Heme</keyword>
<dbReference type="PANTHER" id="PTHR24291:SF189">
    <property type="entry name" value="CYTOCHROME P450 4C3-RELATED"/>
    <property type="match status" value="1"/>
</dbReference>
<evidence type="ECO:0000256" key="2">
    <source>
        <dbReference type="ARBA" id="ARBA00003690"/>
    </source>
</evidence>
<evidence type="ECO:0000256" key="6">
    <source>
        <dbReference type="ARBA" id="ARBA00022617"/>
    </source>
</evidence>
<keyword evidence="7 14" id="KW-0479">Metal-binding</keyword>
<sequence>MNLEIITGMYFYMLIMAILIYLGMRWEVHKNKYKNFYSLPSPTPNFPIFGNIILFKKLKYNIVKIFEYAMEKVGSPCLLYMPHRAYLTSSPEEFKIILNHPDALEKGAFYKVFNKTFGETLLLESVHPWKTNRKLLSKGFNQKVLNNFVATFYNCSNRLVNKLKNNDDKDLAYLLHRYTWDNFTENFFECKMNSLDDETNEFVDMILKGQTTMGSRIGNIIKMNDFLYNFTEDGKYLDRIMKRAFAFIQGVVSKKRLEWSQEIDEEVFSKELKRLPLLKLLISKEEIPDKYIREEMVLFAAAATDTTAYSIAYTCILLALHPDIQEKVYKEVINIVGKDREIDFTDLPLLKYTEMAINEALRLLPVIPMIGRKSTADIDLGTRVIPANTDIICFIYGTHRNKKYWRDPKKYNPDRFLPEEVAKRPQCAFIPFSGGPRNCIGWKYAMIAMQTTISNIVRHFHITTNYKSIDDMDFESSIAMSPTHPLDCHFKIRK</sequence>
<evidence type="ECO:0000256" key="10">
    <source>
        <dbReference type="ARBA" id="ARBA00023002"/>
    </source>
</evidence>
<dbReference type="GO" id="GO:0004497">
    <property type="term" value="F:monooxygenase activity"/>
    <property type="evidence" value="ECO:0007669"/>
    <property type="project" value="UniProtKB-KW"/>
</dbReference>
<evidence type="ECO:0000313" key="18">
    <source>
        <dbReference type="Proteomes" id="UP001154078"/>
    </source>
</evidence>
<evidence type="ECO:0000256" key="12">
    <source>
        <dbReference type="ARBA" id="ARBA00023033"/>
    </source>
</evidence>
<evidence type="ECO:0000313" key="17">
    <source>
        <dbReference type="EMBL" id="CAH0557765.1"/>
    </source>
</evidence>
<proteinExistence type="inferred from homology"/>
<dbReference type="OrthoDB" id="1470350at2759"/>